<feature type="region of interest" description="Disordered" evidence="12">
    <location>
        <begin position="813"/>
        <end position="871"/>
    </location>
</feature>
<dbReference type="GeneID" id="17359147"/>
<evidence type="ECO:0000256" key="6">
    <source>
        <dbReference type="ARBA" id="ARBA00023065"/>
    </source>
</evidence>
<dbReference type="OrthoDB" id="4564at2759"/>
<sequence>MAAALAPQQLGPRQGASCRWRQRPSRPPSPLLPHPRLSSQPGRPGCRAQLQPNPAVPGGNAASAAGASAAGVTAAPPAPPPPAPPLDAVLARGGGDGGSGPAPPQQPDEPELALILVACGVGLATGACIVGFNWAVHWIHDVVWQEQELLTSNAAARLREITETDLWPKVVFPPLLGGLAVGSLGWLIGGYDDAPKPKLAGAAGGGERGAAAGASGSQQQQQQQGAAGGVAGEGAGAGASTSAAWAHRRVQAGAVVRPVSRAMAAAMTLGSGASLGPEGPSVDIGKSVAAGLGSSLRSRQRHLTSLIAAGSGAGVAAGFNAPIAGVFFAVETVLQRQKLPRIGIGGEAAQAQAAAAQQQQQASGLTIAMVLLASVLAAIVSQAGLGSSPAFRVPEYRQAAADGRLALAAFCRELSGAYPAYRRHPCLACPHTPNGPHRAPRHTAHSQTPAHKHRHTCYPPLPCSHTHTTWRHSPAEAFDELREQNSFEAALTPAMGGLTTGLLALGYPEILYQGFDNVNNILSSNGSYAPGLLIQIVVMKVIATAICRGSGLQGGLYAPSIFIGAALGTAFGLLAHAVGDPIGLPLSAPQAYALVGVAALLASNCQVPLTSVLLLFELTRDYLIILPTLAAVGISFWVSSLVAPSVKNAAAARRMTAAAAASAAVATTQLNAAATEAVLVGSLKDKLGALPAASSPAAAAAAAAAAASTPPLPGQSSGGGDGTATVTLQPGELPGHAELAAAAALSGTTLSVGSALERSCLLVEAHMPVPRALELMEADGQHVAVVLGEDGGVLGLVTREILEQCVEAAEDALSSADISGTDSDGGGGPGGGPGGRRSRRRGGGVAAGAATDAGTGAAPAGSAALSSRGEE</sequence>
<feature type="transmembrane region" description="Helical" evidence="13">
    <location>
        <begin position="306"/>
        <end position="330"/>
    </location>
</feature>
<keyword evidence="11" id="KW-0129">CBS domain</keyword>
<evidence type="ECO:0000256" key="3">
    <source>
        <dbReference type="ARBA" id="ARBA00022448"/>
    </source>
</evidence>
<dbReference type="AlphaFoldDB" id="E1Z1X9"/>
<dbReference type="RefSeq" id="XP_005851997.1">
    <property type="nucleotide sequence ID" value="XM_005851935.1"/>
</dbReference>
<proteinExistence type="inferred from homology"/>
<feature type="compositionally biased region" description="Low complexity" evidence="12">
    <location>
        <begin position="209"/>
        <end position="225"/>
    </location>
</feature>
<comment type="subcellular location">
    <subcellularLocation>
        <location evidence="1">Membrane</location>
        <topology evidence="1">Multi-pass membrane protein</topology>
    </subcellularLocation>
</comment>
<evidence type="ECO:0000256" key="9">
    <source>
        <dbReference type="ARBA" id="ARBA00023214"/>
    </source>
</evidence>
<feature type="transmembrane region" description="Helical" evidence="13">
    <location>
        <begin position="365"/>
        <end position="385"/>
    </location>
</feature>
<dbReference type="eggNOG" id="KOG0475">
    <property type="taxonomic scope" value="Eukaryota"/>
</dbReference>
<dbReference type="InterPro" id="IPR000644">
    <property type="entry name" value="CBS_dom"/>
</dbReference>
<feature type="compositionally biased region" description="Low complexity" evidence="12">
    <location>
        <begin position="847"/>
        <end position="871"/>
    </location>
</feature>
<dbReference type="FunCoup" id="E1Z1X9">
    <property type="interactions" value="606"/>
</dbReference>
<accession>E1Z1X9</accession>
<dbReference type="InterPro" id="IPR050368">
    <property type="entry name" value="ClC-type_chloride_channel"/>
</dbReference>
<protein>
    <recommendedName>
        <fullName evidence="14">CBS domain-containing protein</fullName>
    </recommendedName>
</protein>
<comment type="similarity">
    <text evidence="2">Belongs to the chloride channel (TC 2.A.49) family.</text>
</comment>
<dbReference type="InterPro" id="IPR046342">
    <property type="entry name" value="CBS_dom_sf"/>
</dbReference>
<name>E1Z1X9_CHLVA</name>
<dbReference type="GO" id="GO:0005254">
    <property type="term" value="F:chloride channel activity"/>
    <property type="evidence" value="ECO:0007669"/>
    <property type="project" value="UniProtKB-KW"/>
</dbReference>
<feature type="transmembrane region" description="Helical" evidence="13">
    <location>
        <begin position="623"/>
        <end position="643"/>
    </location>
</feature>
<evidence type="ECO:0000256" key="8">
    <source>
        <dbReference type="ARBA" id="ARBA00023173"/>
    </source>
</evidence>
<keyword evidence="5 13" id="KW-1133">Transmembrane helix</keyword>
<dbReference type="STRING" id="554065.E1Z1X9"/>
<feature type="region of interest" description="Disordered" evidence="12">
    <location>
        <begin position="199"/>
        <end position="234"/>
    </location>
</feature>
<keyword evidence="8" id="KW-0869">Chloride channel</keyword>
<keyword evidence="6" id="KW-0406">Ion transport</keyword>
<evidence type="ECO:0000256" key="11">
    <source>
        <dbReference type="PROSITE-ProRule" id="PRU00703"/>
    </source>
</evidence>
<dbReference type="Gene3D" id="3.90.1280.20">
    <property type="match status" value="1"/>
</dbReference>
<evidence type="ECO:0000256" key="2">
    <source>
        <dbReference type="ARBA" id="ARBA00009476"/>
    </source>
</evidence>
<feature type="transmembrane region" description="Helical" evidence="13">
    <location>
        <begin position="112"/>
        <end position="136"/>
    </location>
</feature>
<keyword evidence="3" id="KW-0813">Transport</keyword>
<evidence type="ECO:0000313" key="16">
    <source>
        <dbReference type="Proteomes" id="UP000008141"/>
    </source>
</evidence>
<feature type="domain" description="CBS" evidence="14">
    <location>
        <begin position="756"/>
        <end position="813"/>
    </location>
</feature>
<dbReference type="CDD" id="cd00400">
    <property type="entry name" value="Voltage_gated_ClC"/>
    <property type="match status" value="1"/>
</dbReference>
<evidence type="ECO:0000256" key="12">
    <source>
        <dbReference type="SAM" id="MobiDB-lite"/>
    </source>
</evidence>
<feature type="compositionally biased region" description="Low complexity" evidence="12">
    <location>
        <begin position="52"/>
        <end position="75"/>
    </location>
</feature>
<feature type="compositionally biased region" description="Gly residues" evidence="12">
    <location>
        <begin position="823"/>
        <end position="835"/>
    </location>
</feature>
<evidence type="ECO:0000256" key="1">
    <source>
        <dbReference type="ARBA" id="ARBA00004141"/>
    </source>
</evidence>
<dbReference type="SUPFAM" id="SSF81340">
    <property type="entry name" value="Clc chloride channel"/>
    <property type="match status" value="2"/>
</dbReference>
<dbReference type="Gene3D" id="1.10.3080.10">
    <property type="entry name" value="Clc chloride channel"/>
    <property type="match status" value="2"/>
</dbReference>
<keyword evidence="10" id="KW-0407">Ion channel</keyword>
<feature type="transmembrane region" description="Helical" evidence="13">
    <location>
        <begin position="527"/>
        <end position="547"/>
    </location>
</feature>
<dbReference type="InterPro" id="IPR014743">
    <property type="entry name" value="Cl-channel_core"/>
</dbReference>
<feature type="transmembrane region" description="Helical" evidence="13">
    <location>
        <begin position="591"/>
        <end position="616"/>
    </location>
</feature>
<dbReference type="KEGG" id="cvr:CHLNCDRAFT_56435"/>
<feature type="transmembrane region" description="Helical" evidence="13">
    <location>
        <begin position="489"/>
        <end position="507"/>
    </location>
</feature>
<dbReference type="PANTHER" id="PTHR43427:SF6">
    <property type="entry name" value="CHLORIDE CHANNEL PROTEIN CLC-E"/>
    <property type="match status" value="1"/>
</dbReference>
<feature type="transmembrane region" description="Helical" evidence="13">
    <location>
        <begin position="556"/>
        <end position="579"/>
    </location>
</feature>
<reference evidence="15 16" key="1">
    <citation type="journal article" date="2010" name="Plant Cell">
        <title>The Chlorella variabilis NC64A genome reveals adaptation to photosymbiosis, coevolution with viruses, and cryptic sex.</title>
        <authorList>
            <person name="Blanc G."/>
            <person name="Duncan G."/>
            <person name="Agarkova I."/>
            <person name="Borodovsky M."/>
            <person name="Gurnon J."/>
            <person name="Kuo A."/>
            <person name="Lindquist E."/>
            <person name="Lucas S."/>
            <person name="Pangilinan J."/>
            <person name="Polle J."/>
            <person name="Salamov A."/>
            <person name="Terry A."/>
            <person name="Yamada T."/>
            <person name="Dunigan D.D."/>
            <person name="Grigoriev I.V."/>
            <person name="Claverie J.M."/>
            <person name="Van Etten J.L."/>
        </authorList>
    </citation>
    <scope>NUCLEOTIDE SEQUENCE [LARGE SCALE GENOMIC DNA]</scope>
    <source>
        <strain evidence="15 16">NC64A</strain>
    </source>
</reference>
<keyword evidence="16" id="KW-1185">Reference proteome</keyword>
<evidence type="ECO:0000256" key="4">
    <source>
        <dbReference type="ARBA" id="ARBA00022692"/>
    </source>
</evidence>
<organism evidence="16">
    <name type="scientific">Chlorella variabilis</name>
    <name type="common">Green alga</name>
    <dbReference type="NCBI Taxonomy" id="554065"/>
    <lineage>
        <taxon>Eukaryota</taxon>
        <taxon>Viridiplantae</taxon>
        <taxon>Chlorophyta</taxon>
        <taxon>core chlorophytes</taxon>
        <taxon>Trebouxiophyceae</taxon>
        <taxon>Chlorellales</taxon>
        <taxon>Chlorellaceae</taxon>
        <taxon>Chlorella clade</taxon>
        <taxon>Chlorella</taxon>
    </lineage>
</organism>
<dbReference type="GO" id="GO:0034707">
    <property type="term" value="C:chloride channel complex"/>
    <property type="evidence" value="ECO:0007669"/>
    <property type="project" value="UniProtKB-KW"/>
</dbReference>
<evidence type="ECO:0000256" key="13">
    <source>
        <dbReference type="SAM" id="Phobius"/>
    </source>
</evidence>
<dbReference type="PROSITE" id="PS51371">
    <property type="entry name" value="CBS"/>
    <property type="match status" value="1"/>
</dbReference>
<evidence type="ECO:0000313" key="15">
    <source>
        <dbReference type="EMBL" id="EFN59895.1"/>
    </source>
</evidence>
<dbReference type="PANTHER" id="PTHR43427">
    <property type="entry name" value="CHLORIDE CHANNEL PROTEIN CLC-E"/>
    <property type="match status" value="1"/>
</dbReference>
<dbReference type="Pfam" id="PF00654">
    <property type="entry name" value="Voltage_CLC"/>
    <property type="match status" value="2"/>
</dbReference>
<gene>
    <name evidence="15" type="ORF">CHLNCDRAFT_56435</name>
</gene>
<evidence type="ECO:0000256" key="10">
    <source>
        <dbReference type="ARBA" id="ARBA00023303"/>
    </source>
</evidence>
<keyword evidence="4 13" id="KW-0812">Transmembrane</keyword>
<feature type="region of interest" description="Disordered" evidence="12">
    <location>
        <begin position="1"/>
        <end position="108"/>
    </location>
</feature>
<dbReference type="InParanoid" id="E1Z1X9"/>
<keyword evidence="7 13" id="KW-0472">Membrane</keyword>
<evidence type="ECO:0000256" key="5">
    <source>
        <dbReference type="ARBA" id="ARBA00022989"/>
    </source>
</evidence>
<dbReference type="SUPFAM" id="SSF54631">
    <property type="entry name" value="CBS-domain pair"/>
    <property type="match status" value="1"/>
</dbReference>
<feature type="compositionally biased region" description="Pro residues" evidence="12">
    <location>
        <begin position="76"/>
        <end position="85"/>
    </location>
</feature>
<evidence type="ECO:0000259" key="14">
    <source>
        <dbReference type="PROSITE" id="PS51371"/>
    </source>
</evidence>
<dbReference type="InterPro" id="IPR001807">
    <property type="entry name" value="ClC"/>
</dbReference>
<keyword evidence="9" id="KW-0868">Chloride</keyword>
<dbReference type="EMBL" id="GL433835">
    <property type="protein sequence ID" value="EFN59895.1"/>
    <property type="molecule type" value="Genomic_DNA"/>
</dbReference>
<evidence type="ECO:0000256" key="7">
    <source>
        <dbReference type="ARBA" id="ARBA00023136"/>
    </source>
</evidence>
<dbReference type="Proteomes" id="UP000008141">
    <property type="component" value="Unassembled WGS sequence"/>
</dbReference>